<feature type="domain" description="Sm" evidence="10">
    <location>
        <begin position="4"/>
        <end position="76"/>
    </location>
</feature>
<dbReference type="PANTHER" id="PTHR10553:SF2">
    <property type="entry name" value="SMALL NUCLEAR RIBONUCLEOPROTEIN G"/>
    <property type="match status" value="1"/>
</dbReference>
<reference evidence="11 12" key="1">
    <citation type="submission" date="2024-07" db="EMBL/GenBank/DDBJ databases">
        <title>Enhanced genomic and transcriptomic resources for Trichinella pseudospiralis and T. spiralis underpin the discovery of pronounced molecular differences between stages and species.</title>
        <authorList>
            <person name="Pasi K.K."/>
            <person name="La Rosa G."/>
            <person name="Gomez-Morales M.A."/>
            <person name="Tosini F."/>
            <person name="Sumanam S."/>
            <person name="Young N.D."/>
            <person name="Chang B.C."/>
            <person name="Robin G.B."/>
        </authorList>
    </citation>
    <scope>NUCLEOTIDE SEQUENCE [LARGE SCALE GENOMIC DNA]</scope>
    <source>
        <strain evidence="11">ISS534</strain>
    </source>
</reference>
<evidence type="ECO:0000256" key="5">
    <source>
        <dbReference type="ARBA" id="ARBA00022884"/>
    </source>
</evidence>
<dbReference type="GO" id="GO:1990904">
    <property type="term" value="C:ribonucleoprotein complex"/>
    <property type="evidence" value="ECO:0007669"/>
    <property type="project" value="UniProtKB-KW"/>
</dbReference>
<comment type="function">
    <text evidence="9">Plays a role in pre-mRNA splicing.</text>
</comment>
<comment type="caution">
    <text evidence="11">The sequence shown here is derived from an EMBL/GenBank/DDBJ whole genome shotgun (WGS) entry which is preliminary data.</text>
</comment>
<evidence type="ECO:0000256" key="6">
    <source>
        <dbReference type="ARBA" id="ARBA00023187"/>
    </source>
</evidence>
<proteinExistence type="inferred from homology"/>
<keyword evidence="12" id="KW-1185">Reference proteome</keyword>
<keyword evidence="6 9" id="KW-0508">mRNA splicing</keyword>
<accession>A0ABR3KXX8</accession>
<organism evidence="11 12">
    <name type="scientific">Trichinella spiralis</name>
    <name type="common">Trichina worm</name>
    <dbReference type="NCBI Taxonomy" id="6334"/>
    <lineage>
        <taxon>Eukaryota</taxon>
        <taxon>Metazoa</taxon>
        <taxon>Ecdysozoa</taxon>
        <taxon>Nematoda</taxon>
        <taxon>Enoplea</taxon>
        <taxon>Dorylaimia</taxon>
        <taxon>Trichinellida</taxon>
        <taxon>Trichinellidae</taxon>
        <taxon>Trichinella</taxon>
    </lineage>
</organism>
<evidence type="ECO:0000256" key="4">
    <source>
        <dbReference type="ARBA" id="ARBA00022728"/>
    </source>
</evidence>
<protein>
    <recommendedName>
        <fullName evidence="9">Small nuclear ribonucleoprotein G</fullName>
        <shortName evidence="9">snRNP-G</shortName>
    </recommendedName>
</protein>
<sequence length="83" mass="9622">MSKAHPPELKKYMDKKMQLRLNGDRKISGVLRGFDPFMNMVIDEAVEHLKTGEQIMIGMVVVRGNSVTLMQILELRFFFFCDT</sequence>
<keyword evidence="3 9" id="KW-0507">mRNA processing</keyword>
<evidence type="ECO:0000313" key="12">
    <source>
        <dbReference type="Proteomes" id="UP001558632"/>
    </source>
</evidence>
<dbReference type="EMBL" id="JBEUSY010000085">
    <property type="protein sequence ID" value="KAL1245510.1"/>
    <property type="molecule type" value="Genomic_DNA"/>
</dbReference>
<dbReference type="SMART" id="SM00651">
    <property type="entry name" value="Sm"/>
    <property type="match status" value="1"/>
</dbReference>
<dbReference type="InterPro" id="IPR001163">
    <property type="entry name" value="Sm_dom_euk/arc"/>
</dbReference>
<evidence type="ECO:0000256" key="3">
    <source>
        <dbReference type="ARBA" id="ARBA00022664"/>
    </source>
</evidence>
<dbReference type="InterPro" id="IPR047575">
    <property type="entry name" value="Sm"/>
</dbReference>
<evidence type="ECO:0000256" key="7">
    <source>
        <dbReference type="ARBA" id="ARBA00023242"/>
    </source>
</evidence>
<evidence type="ECO:0000256" key="2">
    <source>
        <dbReference type="ARBA" id="ARBA00006850"/>
    </source>
</evidence>
<dbReference type="InterPro" id="IPR034098">
    <property type="entry name" value="Sm_G"/>
</dbReference>
<comment type="subcellular location">
    <subcellularLocation>
        <location evidence="1 9">Nucleus</location>
    </subcellularLocation>
</comment>
<evidence type="ECO:0000256" key="1">
    <source>
        <dbReference type="ARBA" id="ARBA00004123"/>
    </source>
</evidence>
<keyword evidence="8 9" id="KW-0687">Ribonucleoprotein</keyword>
<comment type="similarity">
    <text evidence="2 9">Belongs to the snRNP Sm proteins family.</text>
</comment>
<keyword evidence="5 9" id="KW-0694">RNA-binding</keyword>
<dbReference type="PANTHER" id="PTHR10553">
    <property type="entry name" value="SMALL NUCLEAR RIBONUCLEOPROTEIN"/>
    <property type="match status" value="1"/>
</dbReference>
<evidence type="ECO:0000313" key="11">
    <source>
        <dbReference type="EMBL" id="KAL1245510.1"/>
    </source>
</evidence>
<keyword evidence="7 9" id="KW-0539">Nucleus</keyword>
<dbReference type="PROSITE" id="PS52002">
    <property type="entry name" value="SM"/>
    <property type="match status" value="1"/>
</dbReference>
<dbReference type="InterPro" id="IPR044641">
    <property type="entry name" value="Lsm7/SmG-like"/>
</dbReference>
<dbReference type="Proteomes" id="UP001558632">
    <property type="component" value="Unassembled WGS sequence"/>
</dbReference>
<dbReference type="SUPFAM" id="SSF50182">
    <property type="entry name" value="Sm-like ribonucleoproteins"/>
    <property type="match status" value="1"/>
</dbReference>
<dbReference type="Gene3D" id="2.30.30.100">
    <property type="match status" value="1"/>
</dbReference>
<name>A0ABR3KXX8_TRISP</name>
<dbReference type="InterPro" id="IPR010920">
    <property type="entry name" value="LSM_dom_sf"/>
</dbReference>
<keyword evidence="4 9" id="KW-0747">Spliceosome</keyword>
<dbReference type="CDD" id="cd01719">
    <property type="entry name" value="Sm_G"/>
    <property type="match status" value="1"/>
</dbReference>
<evidence type="ECO:0000256" key="9">
    <source>
        <dbReference type="RuleBase" id="RU365052"/>
    </source>
</evidence>
<evidence type="ECO:0000259" key="10">
    <source>
        <dbReference type="PROSITE" id="PS52002"/>
    </source>
</evidence>
<evidence type="ECO:0000256" key="8">
    <source>
        <dbReference type="ARBA" id="ARBA00023274"/>
    </source>
</evidence>
<dbReference type="Pfam" id="PF01423">
    <property type="entry name" value="LSM"/>
    <property type="match status" value="1"/>
</dbReference>
<gene>
    <name evidence="11" type="ORF">TSPI_05517</name>
</gene>